<dbReference type="Pfam" id="PF02515">
    <property type="entry name" value="CoA_transf_3"/>
    <property type="match status" value="1"/>
</dbReference>
<evidence type="ECO:0000313" key="2">
    <source>
        <dbReference type="Proteomes" id="UP000216429"/>
    </source>
</evidence>
<dbReference type="Gene3D" id="3.30.1540.10">
    <property type="entry name" value="formyl-coa transferase, domain 3"/>
    <property type="match status" value="1"/>
</dbReference>
<dbReference type="Gene3D" id="3.40.50.10540">
    <property type="entry name" value="Crotonobetainyl-coa:carnitine coa-transferase, domain 1"/>
    <property type="match status" value="2"/>
</dbReference>
<keyword evidence="2" id="KW-1185">Reference proteome</keyword>
<dbReference type="InterPro" id="IPR050509">
    <property type="entry name" value="CoA-transferase_III"/>
</dbReference>
<dbReference type="EMBL" id="NEVU01000002">
    <property type="protein sequence ID" value="OZI74766.1"/>
    <property type="molecule type" value="Genomic_DNA"/>
</dbReference>
<dbReference type="InterPro" id="IPR003673">
    <property type="entry name" value="CoA-Trfase_fam_III"/>
</dbReference>
<dbReference type="Proteomes" id="UP000216429">
    <property type="component" value="Unassembled WGS sequence"/>
</dbReference>
<reference evidence="2" key="1">
    <citation type="submission" date="2017-05" db="EMBL/GenBank/DDBJ databases">
        <title>Complete and WGS of Bordetella genogroups.</title>
        <authorList>
            <person name="Spilker T."/>
            <person name="Lipuma J."/>
        </authorList>
    </citation>
    <scope>NUCLEOTIDE SEQUENCE [LARGE SCALE GENOMIC DNA]</scope>
    <source>
        <strain evidence="2">AU6712</strain>
    </source>
</reference>
<dbReference type="RefSeq" id="WP_167383618.1">
    <property type="nucleotide sequence ID" value="NZ_NEVU01000002.1"/>
</dbReference>
<dbReference type="InterPro" id="IPR023606">
    <property type="entry name" value="CoA-Trfase_III_dom_1_sf"/>
</dbReference>
<dbReference type="InterPro" id="IPR044855">
    <property type="entry name" value="CoA-Trfase_III_dom3_sf"/>
</dbReference>
<comment type="caution">
    <text evidence="1">The sequence shown here is derived from an EMBL/GenBank/DDBJ whole genome shotgun (WGS) entry which is preliminary data.</text>
</comment>
<dbReference type="SUPFAM" id="SSF89796">
    <property type="entry name" value="CoA-transferase family III (CaiB/BaiF)"/>
    <property type="match status" value="2"/>
</dbReference>
<dbReference type="AlphaFoldDB" id="A0A261VKV3"/>
<organism evidence="1 2">
    <name type="scientific">Bordetella genomosp. 12</name>
    <dbReference type="NCBI Taxonomy" id="463035"/>
    <lineage>
        <taxon>Bacteria</taxon>
        <taxon>Pseudomonadati</taxon>
        <taxon>Pseudomonadota</taxon>
        <taxon>Betaproteobacteria</taxon>
        <taxon>Burkholderiales</taxon>
        <taxon>Alcaligenaceae</taxon>
        <taxon>Bordetella</taxon>
    </lineage>
</organism>
<dbReference type="PANTHER" id="PTHR48228:SF4">
    <property type="entry name" value="BLR3030 PROTEIN"/>
    <property type="match status" value="1"/>
</dbReference>
<protein>
    <submittedName>
        <fullName evidence="1">Carnitine dehydratase</fullName>
    </submittedName>
</protein>
<proteinExistence type="predicted"/>
<accession>A0A261VKV3</accession>
<gene>
    <name evidence="1" type="ORF">CAL22_09955</name>
</gene>
<sequence length="490" mass="51707">MGDFMDSRSSFSQAGGLAPQDGLAFSALRALWRDAGLPAAALDNVVLSGQDPVLPSSFAVGTAAQVSIAAAGLAAAELWHLRGQPRQQVAVDMLHAAQECRSYFTINGVMPDQWDKISGAYACGDGGWVRIHAKFAHHRDGALALLGCPTGERATRADVAQALQRWKALEFEQVAADAGLVVAAMRRFDEWDAHPQAAALADQPLVSIERIGDADPRPLPAHADVLARPLQGVRVLDLTRIIAGPIGGRTLAAHGADVMLVNSPHLPNIDNIIETSQGKLSVHADLETADGRIALGNLLRSAQVFVQGYRPGGMEALGFGAQEAARIRPGIVYVSLSAYGARGPWANRRGFDSLVQTATGFNHAEALAAGQAEPKPLPVQILDYASGFLMAFGAQAALLRQATEGGSWQVRVSLARTALWLRSLGRVDDGLNCPMPAVDDLLDTTETGFGTLSAVRHAARLSATPAVWVRPSAPPGTHPTVWPFQGTLAG</sequence>
<evidence type="ECO:0000313" key="1">
    <source>
        <dbReference type="EMBL" id="OZI74766.1"/>
    </source>
</evidence>
<dbReference type="PANTHER" id="PTHR48228">
    <property type="entry name" value="SUCCINYL-COA--D-CITRAMALATE COA-TRANSFERASE"/>
    <property type="match status" value="1"/>
</dbReference>
<dbReference type="GO" id="GO:0003824">
    <property type="term" value="F:catalytic activity"/>
    <property type="evidence" value="ECO:0007669"/>
    <property type="project" value="InterPro"/>
</dbReference>
<name>A0A261VKV3_9BORD</name>